<dbReference type="Proteomes" id="UP000709295">
    <property type="component" value="Unassembled WGS sequence"/>
</dbReference>
<sequence length="139" mass="15167">MYRAFGWRCVHGSICSPKQPSSAHYAKIISDSTGQNIGDVASSIGARTAGGTKLLNNDLRKLAHNRGILLQHTAPYAAFQNGVAERTIRTVTETAAAKLMDAGLPPKLWEYALQPTTYVCNRILRRGATITQHEPMFGQ</sequence>
<proteinExistence type="predicted"/>
<accession>A0A8J5IZS9</accession>
<dbReference type="PANTHER" id="PTHR42648">
    <property type="entry name" value="TRANSPOSASE, PUTATIVE-RELATED"/>
    <property type="match status" value="1"/>
</dbReference>
<comment type="caution">
    <text evidence="1">The sequence shown here is derived from an EMBL/GenBank/DDBJ whole genome shotgun (WGS) entry which is preliminary data.</text>
</comment>
<keyword evidence="2" id="KW-1185">Reference proteome</keyword>
<dbReference type="AlphaFoldDB" id="A0A8J5IZS9"/>
<protein>
    <recommendedName>
        <fullName evidence="3">Integrase catalytic domain-containing protein</fullName>
    </recommendedName>
</protein>
<gene>
    <name evidence="1" type="ORF">JG688_00011960</name>
</gene>
<dbReference type="PANTHER" id="PTHR42648:SF28">
    <property type="entry name" value="TRANSPOSON-ENCODED PROTEIN WITH RIBONUCLEASE H-LIKE AND RETROVIRUS ZINC FINGER-LIKE DOMAINS"/>
    <property type="match status" value="1"/>
</dbReference>
<evidence type="ECO:0008006" key="3">
    <source>
        <dbReference type="Google" id="ProtNLM"/>
    </source>
</evidence>
<dbReference type="InterPro" id="IPR039537">
    <property type="entry name" value="Retrotran_Ty1/copia-like"/>
</dbReference>
<organism evidence="1 2">
    <name type="scientific">Phytophthora aleatoria</name>
    <dbReference type="NCBI Taxonomy" id="2496075"/>
    <lineage>
        <taxon>Eukaryota</taxon>
        <taxon>Sar</taxon>
        <taxon>Stramenopiles</taxon>
        <taxon>Oomycota</taxon>
        <taxon>Peronosporomycetes</taxon>
        <taxon>Peronosporales</taxon>
        <taxon>Peronosporaceae</taxon>
        <taxon>Phytophthora</taxon>
    </lineage>
</organism>
<name>A0A8J5IZS9_9STRA</name>
<dbReference type="EMBL" id="JAENGY010000882">
    <property type="protein sequence ID" value="KAG6955239.1"/>
    <property type="molecule type" value="Genomic_DNA"/>
</dbReference>
<evidence type="ECO:0000313" key="2">
    <source>
        <dbReference type="Proteomes" id="UP000709295"/>
    </source>
</evidence>
<reference evidence="1" key="1">
    <citation type="submission" date="2021-01" db="EMBL/GenBank/DDBJ databases">
        <title>Phytophthora aleatoria, a newly-described species from Pinus radiata is distinct from Phytophthora cactorum isolates based on comparative genomics.</title>
        <authorList>
            <person name="Mcdougal R."/>
            <person name="Panda P."/>
            <person name="Williams N."/>
            <person name="Studholme D.J."/>
        </authorList>
    </citation>
    <scope>NUCLEOTIDE SEQUENCE</scope>
    <source>
        <strain evidence="1">NZFS 4037</strain>
    </source>
</reference>
<evidence type="ECO:0000313" key="1">
    <source>
        <dbReference type="EMBL" id="KAG6955239.1"/>
    </source>
</evidence>